<proteinExistence type="predicted"/>
<evidence type="ECO:0000313" key="1">
    <source>
        <dbReference type="EMBL" id="KWR52356.1"/>
    </source>
</evidence>
<evidence type="ECO:0000313" key="2">
    <source>
        <dbReference type="Proteomes" id="UP000056419"/>
    </source>
</evidence>
<dbReference type="Proteomes" id="UP000056419">
    <property type="component" value="Unassembled WGS sequence"/>
</dbReference>
<organism evidence="1 2">
    <name type="scientific">Bacteroides stercoris</name>
    <dbReference type="NCBI Taxonomy" id="46506"/>
    <lineage>
        <taxon>Bacteria</taxon>
        <taxon>Pseudomonadati</taxon>
        <taxon>Bacteroidota</taxon>
        <taxon>Bacteroidia</taxon>
        <taxon>Bacteroidales</taxon>
        <taxon>Bacteroidaceae</taxon>
        <taxon>Bacteroides</taxon>
    </lineage>
</organism>
<dbReference type="RefSeq" id="WP_060386519.1">
    <property type="nucleotide sequence ID" value="NZ_JAQNVT010000023.1"/>
</dbReference>
<dbReference type="EMBL" id="LRGC01000021">
    <property type="protein sequence ID" value="KWR52356.1"/>
    <property type="molecule type" value="Genomic_DNA"/>
</dbReference>
<dbReference type="PATRIC" id="fig|46506.5.peg.3171"/>
<keyword evidence="2" id="KW-1185">Reference proteome</keyword>
<dbReference type="STRING" id="46506.AA415_02943"/>
<sequence>MKIENKNKVSVEEMKAYYAEKFPYEANNQRVGRFAKQIGFRLTKQMVKGKIISFYIKDETSK</sequence>
<protein>
    <submittedName>
        <fullName evidence="1">Uncharacterized protein</fullName>
    </submittedName>
</protein>
<comment type="caution">
    <text evidence="1">The sequence shown here is derived from an EMBL/GenBank/DDBJ whole genome shotgun (WGS) entry which is preliminary data.</text>
</comment>
<name>A0A108T2Z7_BACSE</name>
<gene>
    <name evidence="1" type="ORF">AA415_02943</name>
</gene>
<reference evidence="1 2" key="1">
    <citation type="journal article" date="2016" name="BMC Genomics">
        <title>Type VI secretion systems of human gut Bacteroidales segregate into three genetic architectures, two of which are contained on mobile genetic elements.</title>
        <authorList>
            <person name="Coyne M.J."/>
            <person name="Roelofs K.G."/>
            <person name="Comstock L.E."/>
        </authorList>
    </citation>
    <scope>NUCLEOTIDE SEQUENCE [LARGE SCALE GENOMIC DNA]</scope>
    <source>
        <strain evidence="1 2">CL09T03C01</strain>
    </source>
</reference>
<accession>A0A108T2Z7</accession>
<dbReference type="AlphaFoldDB" id="A0A108T2Z7"/>